<dbReference type="InterPro" id="IPR044668">
    <property type="entry name" value="PuuD-like"/>
</dbReference>
<dbReference type="GO" id="GO:0016811">
    <property type="term" value="F:hydrolase activity, acting on carbon-nitrogen (but not peptide) bonds, in linear amides"/>
    <property type="evidence" value="ECO:0007669"/>
    <property type="project" value="InterPro"/>
</dbReference>
<dbReference type="InterPro" id="IPR011697">
    <property type="entry name" value="Peptidase_C26"/>
</dbReference>
<evidence type="ECO:0000313" key="1">
    <source>
        <dbReference type="EMBL" id="MBS5519891.1"/>
    </source>
</evidence>
<dbReference type="GO" id="GO:0005829">
    <property type="term" value="C:cytosol"/>
    <property type="evidence" value="ECO:0007669"/>
    <property type="project" value="TreeGrafter"/>
</dbReference>
<dbReference type="AlphaFoldDB" id="A0A943I4T3"/>
<sequence length="249" mass="27702">MKPIIGITCNYDPRDTVIGVPGLGLPGQDWEFLAADYIYTIEKAGGIPTIIPYCREKKNLIALLEKVDGILISGGHDIDPLRYGARPMPYCGRIVPERDEYDLTIFHYGYEHKLPMLGICRGIQIMNVAMGGTVYQDLGQEAHLTHRYMGDMAPKNYPSHETLFSSGSLLHTIFGDKIRTNSFHHQGVCEPGKNVTITALAEDQAVEGIEITGGASFIVGVQWHPEMMFDAPEQLKLFQTFINSCKNNN</sequence>
<dbReference type="Gene3D" id="3.40.50.880">
    <property type="match status" value="1"/>
</dbReference>
<dbReference type="PANTHER" id="PTHR43235:SF1">
    <property type="entry name" value="GLUTAMINE AMIDOTRANSFERASE PB2B2.05-RELATED"/>
    <property type="match status" value="1"/>
</dbReference>
<dbReference type="CDD" id="cd01745">
    <property type="entry name" value="GATase1_2"/>
    <property type="match status" value="1"/>
</dbReference>
<protein>
    <submittedName>
        <fullName evidence="1">Gamma-glutamyl-gamma-aminobutyrate hydrolase family protein</fullName>
    </submittedName>
</protein>
<dbReference type="EMBL" id="JAGZCZ010000006">
    <property type="protein sequence ID" value="MBS5519891.1"/>
    <property type="molecule type" value="Genomic_DNA"/>
</dbReference>
<comment type="caution">
    <text evidence="1">The sequence shown here is derived from an EMBL/GenBank/DDBJ whole genome shotgun (WGS) entry which is preliminary data.</text>
</comment>
<dbReference type="Pfam" id="PF07722">
    <property type="entry name" value="Peptidase_C26"/>
    <property type="match status" value="1"/>
</dbReference>
<dbReference type="SUPFAM" id="SSF52317">
    <property type="entry name" value="Class I glutamine amidotransferase-like"/>
    <property type="match status" value="1"/>
</dbReference>
<dbReference type="PANTHER" id="PTHR43235">
    <property type="entry name" value="GLUTAMINE AMIDOTRANSFERASE PB2B2.05-RELATED"/>
    <property type="match status" value="1"/>
</dbReference>
<proteinExistence type="predicted"/>
<accession>A0A943I4T3</accession>
<dbReference type="InterPro" id="IPR029062">
    <property type="entry name" value="Class_I_gatase-like"/>
</dbReference>
<evidence type="ECO:0000313" key="2">
    <source>
        <dbReference type="Proteomes" id="UP000754226"/>
    </source>
</evidence>
<name>A0A943I4T3_9FIRM</name>
<gene>
    <name evidence="1" type="ORF">KHX13_06115</name>
</gene>
<reference evidence="1" key="1">
    <citation type="submission" date="2021-02" db="EMBL/GenBank/DDBJ databases">
        <title>Infant gut strain persistence is associated with maternal origin, phylogeny, and functional potential including surface adhesion and iron acquisition.</title>
        <authorList>
            <person name="Lou Y.C."/>
        </authorList>
    </citation>
    <scope>NUCLEOTIDE SEQUENCE</scope>
    <source>
        <strain evidence="1">L3_106_000M1_dasL3_106_000M1_concoct_15</strain>
    </source>
</reference>
<organism evidence="1 2">
    <name type="scientific">Acidaminococcus intestini</name>
    <dbReference type="NCBI Taxonomy" id="187327"/>
    <lineage>
        <taxon>Bacteria</taxon>
        <taxon>Bacillati</taxon>
        <taxon>Bacillota</taxon>
        <taxon>Negativicutes</taxon>
        <taxon>Acidaminococcales</taxon>
        <taxon>Acidaminococcaceae</taxon>
        <taxon>Acidaminococcus</taxon>
    </lineage>
</organism>
<dbReference type="PROSITE" id="PS51273">
    <property type="entry name" value="GATASE_TYPE_1"/>
    <property type="match status" value="1"/>
</dbReference>
<dbReference type="Proteomes" id="UP000754226">
    <property type="component" value="Unassembled WGS sequence"/>
</dbReference>
<keyword evidence="1" id="KW-0378">Hydrolase</keyword>